<dbReference type="InterPro" id="IPR036772">
    <property type="entry name" value="SRCR-like_dom_sf"/>
</dbReference>
<evidence type="ECO:0000256" key="2">
    <source>
        <dbReference type="PROSITE-ProRule" id="PRU00152"/>
    </source>
</evidence>
<comment type="caution">
    <text evidence="2">Lacks conserved residue(s) required for the propagation of feature annotation.</text>
</comment>
<keyword evidence="1" id="KW-1015">Disulfide bond</keyword>
<dbReference type="EMBL" id="AAXT01000001">
    <property type="protein sequence ID" value="EDO08450.1"/>
    <property type="molecule type" value="Genomic_DNA"/>
</dbReference>
<feature type="domain" description="LCCL" evidence="5">
    <location>
        <begin position="975"/>
        <end position="1028"/>
    </location>
</feature>
<feature type="domain" description="SRCR" evidence="4">
    <location>
        <begin position="447"/>
        <end position="560"/>
    </location>
</feature>
<gene>
    <name evidence="6" type="ORF">BBOV_III008930</name>
</gene>
<evidence type="ECO:0000259" key="3">
    <source>
        <dbReference type="PROSITE" id="PS50095"/>
    </source>
</evidence>
<dbReference type="Gene3D" id="3.10.250.10">
    <property type="entry name" value="SRCR-like domain"/>
    <property type="match status" value="2"/>
</dbReference>
<protein>
    <submittedName>
        <fullName evidence="6">LCCL domain containing protein</fullName>
    </submittedName>
</protein>
<reference evidence="6 7" key="1">
    <citation type="journal article" date="2007" name="PLoS Pathog.">
        <title>Genome sequence of Babesia bovis and comparative analysis of apicomplexan hemoprotozoa.</title>
        <authorList>
            <person name="Brayton K.A."/>
            <person name="Lau A.O.T."/>
            <person name="Herndon D.R."/>
            <person name="Hannick L."/>
            <person name="Kappmeyer L.S."/>
            <person name="Berens S.J."/>
            <person name="Bidwell S.L."/>
            <person name="Brown W.C."/>
            <person name="Crabtree J."/>
            <person name="Fadrosh D."/>
            <person name="Feldblum T."/>
            <person name="Forberger H.A."/>
            <person name="Haas B.J."/>
            <person name="Howell J.M."/>
            <person name="Khouri H."/>
            <person name="Koo H."/>
            <person name="Mann D.J."/>
            <person name="Norimine J."/>
            <person name="Paulsen I.T."/>
            <person name="Radune D."/>
            <person name="Ren Q."/>
            <person name="Smith R.K. Jr."/>
            <person name="Suarez C.E."/>
            <person name="White O."/>
            <person name="Wortman J.R."/>
            <person name="Knowles D.P. Jr."/>
            <person name="McElwain T.F."/>
            <person name="Nene V.M."/>
        </authorList>
    </citation>
    <scope>NUCLEOTIDE SEQUENCE [LARGE SCALE GENOMIC DNA]</scope>
    <source>
        <strain evidence="6">T2Bo</strain>
    </source>
</reference>
<feature type="domain" description="SRCR" evidence="4">
    <location>
        <begin position="321"/>
        <end position="434"/>
    </location>
</feature>
<dbReference type="Gene3D" id="2.60.120.200">
    <property type="match status" value="1"/>
</dbReference>
<sequence>MVLTLGMFTSNHSEISCRLSVERIDIGDPRAIELDSGSSDWSCERITVFRGSKYWIFDCIADGSAEVNGDLPRYLLSGNKIYTISIQTGSHKGSGTSGKVSVMLLGPLGKSNTKILGTNFYSGSYLTFVVEAADVGDVNGILLFNSAESDPWYCEDVRITSANDSVKSFQVKRWVGAPYESSVEIATTEGTSVSNFNETTPMDIQCHTRAIDIYSMSVRKPFNITVRCPMNCQVSPLAHVMGSSLHHSSSSICASAMFDGVLTPSGGEVVLSIVGPLKQYFGITNPDTHVESHDYEPSFEKPYYSFYTFLNNSIDSIDSSVRLVDAFGKLSSFGRLEVLKNGKWGTVCNKGKFGAFNEAAANLVCRKLGFKRGIHILENCSNVNDQNLCVPRGYPVSYAGLMCMGTEDDISSCIIEEATVDCLAHRDDVVVKCTNSMSHDGVGFGTLRLVDSSGSPTSTGTGRLEFYNKGFGSVCNESWDKTAAMIACQEMGYTGLKNGGMVGHDCSDVHGVNLCAPLTSKISAVDFRCTGLERALGQCPHESTDDIYCTHEQDVILSCSGNGDPSEFRNKRRVEPYSPEMKKLPRTLNLTCYDTLSSHAELQMKHGEFAIAMCPSGCKGDPSSLKGTYIYTEDSSICKAAIHVGVIDDNGGEIVVIRAITQPTFYGSVMNGVTSLGAHKIVSEFEAGAFLVSRATRHIMAMQLKPSRDSATPYDLKPITSSDATPTPPKVRWFPELGWKGFNGSALDFVSLANFPNAEKMKTLRDFTFSVQMNPTELSGKWSTIFSFQGCGGLTCAIDNTGEVIIEENCRPELFKTSYFPKIGRRTNLTIVYYSLTRDLGFFADGNLIASRNTDFNFNLQGDLILGKSAETDSDFFVGQILSVEVFDYLMSPNQVQHHNRMLQSIEGNRIYSRHSSTRMTVEGNLCLSKCVKMRSPGRESVLHNGPTNPAIHLGCHDTLEDERFNGATGDQFLVSCSRSCTDPLLTLKGSKVYTSDSSICKAAIHAGAIPHEGGEAIVTIMHGKESYDYCMGHYDRDCKYKVEPSRDAIILSIPRSKGALFNMYGYWYIHAENAHWYPYVAKVSSWLPGTASYDSVWYSLKGIYNPISSVCQAAIHSGHLGELGGEVEIEILGSQDSFNGSTAHGMTSLESGQYLKSFRILQGTAATS</sequence>
<dbReference type="Pfam" id="PF03815">
    <property type="entry name" value="LCCL"/>
    <property type="match status" value="4"/>
</dbReference>
<organism evidence="6 7">
    <name type="scientific">Babesia bovis</name>
    <dbReference type="NCBI Taxonomy" id="5865"/>
    <lineage>
        <taxon>Eukaryota</taxon>
        <taxon>Sar</taxon>
        <taxon>Alveolata</taxon>
        <taxon>Apicomplexa</taxon>
        <taxon>Aconoidasida</taxon>
        <taxon>Piroplasmida</taxon>
        <taxon>Babesiidae</taxon>
        <taxon>Babesia</taxon>
    </lineage>
</organism>
<dbReference type="InterPro" id="IPR051957">
    <property type="entry name" value="CRISP-LCCL_domain"/>
</dbReference>
<feature type="domain" description="PLAT" evidence="3">
    <location>
        <begin position="80"/>
        <end position="189"/>
    </location>
</feature>
<keyword evidence="7" id="KW-1185">Reference proteome</keyword>
<feature type="domain" description="LCCL" evidence="5">
    <location>
        <begin position="1090"/>
        <end position="1159"/>
    </location>
</feature>
<dbReference type="Gene3D" id="2.60.60.20">
    <property type="entry name" value="PLAT/LH2 domain"/>
    <property type="match status" value="1"/>
</dbReference>
<dbReference type="OMA" id="AGENLCG"/>
<name>A7APG6_BABBO</name>
<dbReference type="SUPFAM" id="SSF49899">
    <property type="entry name" value="Concanavalin A-like lectins/glucanases"/>
    <property type="match status" value="1"/>
</dbReference>
<dbReference type="Gene3D" id="2.170.130.20">
    <property type="entry name" value="LCCL-like domain"/>
    <property type="match status" value="4"/>
</dbReference>
<dbReference type="VEuPathDB" id="PiroplasmaDB:BBOV_III008930"/>
<dbReference type="SUPFAM" id="SSF56487">
    <property type="entry name" value="SRCR-like"/>
    <property type="match status" value="2"/>
</dbReference>
<dbReference type="FunCoup" id="A7APG6">
    <property type="interactions" value="1"/>
</dbReference>
<accession>A7APG6</accession>
<dbReference type="Pfam" id="PF13385">
    <property type="entry name" value="Laminin_G_3"/>
    <property type="match status" value="1"/>
</dbReference>
<dbReference type="PROSITE" id="PS50820">
    <property type="entry name" value="LCCL"/>
    <property type="match status" value="4"/>
</dbReference>
<dbReference type="InterPro" id="IPR001024">
    <property type="entry name" value="PLAT/LH2_dom"/>
</dbReference>
<evidence type="ECO:0000256" key="1">
    <source>
        <dbReference type="ARBA" id="ARBA00023157"/>
    </source>
</evidence>
<feature type="domain" description="LCCL" evidence="5">
    <location>
        <begin position="605"/>
        <end position="685"/>
    </location>
</feature>
<dbReference type="PROSITE" id="PS50095">
    <property type="entry name" value="PLAT"/>
    <property type="match status" value="1"/>
</dbReference>
<comment type="caution">
    <text evidence="6">The sequence shown here is derived from an EMBL/GenBank/DDBJ whole genome shotgun (WGS) entry which is preliminary data.</text>
</comment>
<dbReference type="InterPro" id="IPR013320">
    <property type="entry name" value="ConA-like_dom_sf"/>
</dbReference>
<dbReference type="SUPFAM" id="SSF49723">
    <property type="entry name" value="Lipase/lipooxygenase domain (PLAT/LH2 domain)"/>
    <property type="match status" value="1"/>
</dbReference>
<dbReference type="Proteomes" id="UP000002173">
    <property type="component" value="Chromosome 3"/>
</dbReference>
<dbReference type="SUPFAM" id="SSF69848">
    <property type="entry name" value="LCCL domain"/>
    <property type="match status" value="4"/>
</dbReference>
<dbReference type="Pfam" id="PF01477">
    <property type="entry name" value="PLAT"/>
    <property type="match status" value="1"/>
</dbReference>
<dbReference type="SMART" id="SM00603">
    <property type="entry name" value="LCCL"/>
    <property type="match status" value="4"/>
</dbReference>
<dbReference type="InterPro" id="IPR004043">
    <property type="entry name" value="LCCL"/>
</dbReference>
<dbReference type="STRING" id="5865.A7APG6"/>
<dbReference type="Pfam" id="PF00530">
    <property type="entry name" value="SRCR"/>
    <property type="match status" value="2"/>
</dbReference>
<dbReference type="PANTHER" id="PTHR31331">
    <property type="entry name" value="LCCL DOMAIN PROTEIN (AFU_ORTHOLOGUE AFUA_5G08630)"/>
    <property type="match status" value="1"/>
</dbReference>
<evidence type="ECO:0000313" key="7">
    <source>
        <dbReference type="Proteomes" id="UP000002173"/>
    </source>
</evidence>
<evidence type="ECO:0000259" key="5">
    <source>
        <dbReference type="PROSITE" id="PS50820"/>
    </source>
</evidence>
<dbReference type="InterPro" id="IPR017229">
    <property type="entry name" value="Scavenger_rcpt_PxSR"/>
</dbReference>
<dbReference type="InParanoid" id="A7APG6"/>
<dbReference type="PROSITE" id="PS50287">
    <property type="entry name" value="SRCR_2"/>
    <property type="match status" value="2"/>
</dbReference>
<evidence type="ECO:0000313" key="6">
    <source>
        <dbReference type="EMBL" id="EDO08450.1"/>
    </source>
</evidence>
<dbReference type="eggNOG" id="KOG3017">
    <property type="taxonomic scope" value="Eukaryota"/>
</dbReference>
<dbReference type="InterPro" id="IPR036609">
    <property type="entry name" value="LCCL_sf"/>
</dbReference>
<dbReference type="SMART" id="SM00202">
    <property type="entry name" value="SR"/>
    <property type="match status" value="2"/>
</dbReference>
<dbReference type="InterPro" id="IPR036392">
    <property type="entry name" value="PLAT/LH2_dom_sf"/>
</dbReference>
<evidence type="ECO:0000259" key="4">
    <source>
        <dbReference type="PROSITE" id="PS50287"/>
    </source>
</evidence>
<dbReference type="GO" id="GO:0016020">
    <property type="term" value="C:membrane"/>
    <property type="evidence" value="ECO:0007669"/>
    <property type="project" value="InterPro"/>
</dbReference>
<dbReference type="PIRSF" id="PIRSF037512">
    <property type="entry name" value="PxSR"/>
    <property type="match status" value="1"/>
</dbReference>
<dbReference type="InterPro" id="IPR001190">
    <property type="entry name" value="SRCR"/>
</dbReference>
<proteinExistence type="predicted"/>
<feature type="domain" description="LCCL" evidence="5">
    <location>
        <begin position="200"/>
        <end position="280"/>
    </location>
</feature>
<dbReference type="AlphaFoldDB" id="A7APG6"/>
<dbReference type="PANTHER" id="PTHR31331:SF1">
    <property type="entry name" value="CYSTEINE RICH SECRETORY PROTEIN LCCL DOMAIN CONTAINING 2"/>
    <property type="match status" value="1"/>
</dbReference>